<protein>
    <recommendedName>
        <fullName evidence="3">Lipoprotein</fullName>
    </recommendedName>
</protein>
<keyword evidence="2" id="KW-1185">Reference proteome</keyword>
<name>A0ABV8ZUN1_9NEIS</name>
<organism evidence="1 2">
    <name type="scientific">Chromobacterium aquaticum</name>
    <dbReference type="NCBI Taxonomy" id="467180"/>
    <lineage>
        <taxon>Bacteria</taxon>
        <taxon>Pseudomonadati</taxon>
        <taxon>Pseudomonadota</taxon>
        <taxon>Betaproteobacteria</taxon>
        <taxon>Neisseriales</taxon>
        <taxon>Chromobacteriaceae</taxon>
        <taxon>Chromobacterium</taxon>
    </lineage>
</organism>
<sequence>MTGDKMHFCRVFIVTLLAGMAGCATTPNYKGMSLDSFVNKIEGREAWAPGIFSASRVKKQTSISPDAAAKSFLDWCGANGLHGQDGFEKDIRVLGKKSINAMTCAGMDGKPVAGFAAFEGGTLAFYMPRDMSELHKLAQDQLGKSN</sequence>
<comment type="caution">
    <text evidence="1">The sequence shown here is derived from an EMBL/GenBank/DDBJ whole genome shotgun (WGS) entry which is preliminary data.</text>
</comment>
<accession>A0ABV8ZUN1</accession>
<gene>
    <name evidence="1" type="ORF">ACFO0R_09750</name>
</gene>
<dbReference type="EMBL" id="JBHSEK010000005">
    <property type="protein sequence ID" value="MFC4489903.1"/>
    <property type="molecule type" value="Genomic_DNA"/>
</dbReference>
<reference evidence="2" key="1">
    <citation type="journal article" date="2019" name="Int. J. Syst. Evol. Microbiol.">
        <title>The Global Catalogue of Microorganisms (GCM) 10K type strain sequencing project: providing services to taxonomists for standard genome sequencing and annotation.</title>
        <authorList>
            <consortium name="The Broad Institute Genomics Platform"/>
            <consortium name="The Broad Institute Genome Sequencing Center for Infectious Disease"/>
            <person name="Wu L."/>
            <person name="Ma J."/>
        </authorList>
    </citation>
    <scope>NUCLEOTIDE SEQUENCE [LARGE SCALE GENOMIC DNA]</scope>
    <source>
        <strain evidence="2">CGMCC 4.7608</strain>
    </source>
</reference>
<dbReference type="Proteomes" id="UP001595999">
    <property type="component" value="Unassembled WGS sequence"/>
</dbReference>
<evidence type="ECO:0000313" key="1">
    <source>
        <dbReference type="EMBL" id="MFC4489903.1"/>
    </source>
</evidence>
<evidence type="ECO:0000313" key="2">
    <source>
        <dbReference type="Proteomes" id="UP001595999"/>
    </source>
</evidence>
<dbReference type="RefSeq" id="WP_231460699.1">
    <property type="nucleotide sequence ID" value="NZ_JAJOHW010000004.1"/>
</dbReference>
<proteinExistence type="predicted"/>
<evidence type="ECO:0008006" key="3">
    <source>
        <dbReference type="Google" id="ProtNLM"/>
    </source>
</evidence>
<dbReference type="PROSITE" id="PS51257">
    <property type="entry name" value="PROKAR_LIPOPROTEIN"/>
    <property type="match status" value="1"/>
</dbReference>